<name>A0A3S0QSV2_9HYPH</name>
<comment type="caution">
    <text evidence="6">The sequence shown here is derived from an EMBL/GenBank/DDBJ whole genome shotgun (WGS) entry which is preliminary data.</text>
</comment>
<dbReference type="PRINTS" id="PR00032">
    <property type="entry name" value="HTHARAC"/>
</dbReference>
<dbReference type="Gene3D" id="1.10.10.60">
    <property type="entry name" value="Homeodomain-like"/>
    <property type="match status" value="1"/>
</dbReference>
<dbReference type="InterPro" id="IPR020449">
    <property type="entry name" value="Tscrpt_reg_AraC-type_HTH"/>
</dbReference>
<dbReference type="InterPro" id="IPR018060">
    <property type="entry name" value="HTH_AraC"/>
</dbReference>
<dbReference type="InterPro" id="IPR003313">
    <property type="entry name" value="AraC-bd"/>
</dbReference>
<organism evidence="6 7">
    <name type="scientific">Rhizobium vallis</name>
    <dbReference type="NCBI Taxonomy" id="634290"/>
    <lineage>
        <taxon>Bacteria</taxon>
        <taxon>Pseudomonadati</taxon>
        <taxon>Pseudomonadota</taxon>
        <taxon>Alphaproteobacteria</taxon>
        <taxon>Hyphomicrobiales</taxon>
        <taxon>Rhizobiaceae</taxon>
        <taxon>Rhizobium/Agrobacterium group</taxon>
        <taxon>Rhizobium</taxon>
    </lineage>
</organism>
<gene>
    <name evidence="6" type="ORF">EFQ99_23070</name>
</gene>
<keyword evidence="3" id="KW-0010">Activator</keyword>
<dbReference type="SUPFAM" id="SSF51182">
    <property type="entry name" value="RmlC-like cupins"/>
    <property type="match status" value="1"/>
</dbReference>
<evidence type="ECO:0000256" key="3">
    <source>
        <dbReference type="ARBA" id="ARBA00023159"/>
    </source>
</evidence>
<dbReference type="OrthoDB" id="9814125at2"/>
<evidence type="ECO:0000256" key="4">
    <source>
        <dbReference type="ARBA" id="ARBA00023163"/>
    </source>
</evidence>
<dbReference type="EMBL" id="RJTH01000009">
    <property type="protein sequence ID" value="RUM22933.1"/>
    <property type="molecule type" value="Genomic_DNA"/>
</dbReference>
<dbReference type="GO" id="GO:0003700">
    <property type="term" value="F:DNA-binding transcription factor activity"/>
    <property type="evidence" value="ECO:0007669"/>
    <property type="project" value="InterPro"/>
</dbReference>
<dbReference type="RefSeq" id="WP_126923538.1">
    <property type="nucleotide sequence ID" value="NZ_ML133694.1"/>
</dbReference>
<dbReference type="Pfam" id="PF12833">
    <property type="entry name" value="HTH_18"/>
    <property type="match status" value="1"/>
</dbReference>
<dbReference type="PROSITE" id="PS01124">
    <property type="entry name" value="HTH_ARAC_FAMILY_2"/>
    <property type="match status" value="1"/>
</dbReference>
<dbReference type="SUPFAM" id="SSF46689">
    <property type="entry name" value="Homeodomain-like"/>
    <property type="match status" value="1"/>
</dbReference>
<sequence>MAKKNEVPNFFVYGEPSRSLDVGFMHVETVMDRKTVHFGHVAPHKHPLMGQITYWFQGGGTYRIEDQTWNFSAPTISFVPSNVVHGFEVDDQSDAIVVSISDDMLKAMTAQVDLAIDIPTFLTGQTGDPAWQRIGALLGMVAADYRERGAESEKVMVGLVGVVLSLMGRLGGGAAPSTSPAVALALSLRRAIDRHYKQDWPVAHYVDLLATTPHLLDKAAQEVFGSTVKDMLLQRRLLEAKRLLMFTIRPIEDIGREIGFEDPAYFSRFFRKRMGEAPAAWRRRHLEPKVQVPPGEN</sequence>
<dbReference type="GO" id="GO:0043565">
    <property type="term" value="F:sequence-specific DNA binding"/>
    <property type="evidence" value="ECO:0007669"/>
    <property type="project" value="InterPro"/>
</dbReference>
<protein>
    <submittedName>
        <fullName evidence="6">Helix-turn-helix domain-containing protein</fullName>
    </submittedName>
</protein>
<evidence type="ECO:0000256" key="2">
    <source>
        <dbReference type="ARBA" id="ARBA00023125"/>
    </source>
</evidence>
<reference evidence="7" key="1">
    <citation type="submission" date="2018-11" db="EMBL/GenBank/DDBJ databases">
        <title>Rhizobium chutanense sp. nov., isolated from root nodules of Phaseolus vulgaris in China.</title>
        <authorList>
            <person name="Huo Y."/>
        </authorList>
    </citation>
    <scope>NUCLEOTIDE SEQUENCE [LARGE SCALE GENOMIC DNA]</scope>
    <source>
        <strain evidence="7">CCBAU 65647</strain>
    </source>
</reference>
<dbReference type="Proteomes" id="UP000278823">
    <property type="component" value="Unassembled WGS sequence"/>
</dbReference>
<dbReference type="PANTHER" id="PTHR43280">
    <property type="entry name" value="ARAC-FAMILY TRANSCRIPTIONAL REGULATOR"/>
    <property type="match status" value="1"/>
</dbReference>
<evidence type="ECO:0000256" key="1">
    <source>
        <dbReference type="ARBA" id="ARBA00023015"/>
    </source>
</evidence>
<dbReference type="Pfam" id="PF02311">
    <property type="entry name" value="AraC_binding"/>
    <property type="match status" value="1"/>
</dbReference>
<dbReference type="PROSITE" id="PS00041">
    <property type="entry name" value="HTH_ARAC_FAMILY_1"/>
    <property type="match status" value="1"/>
</dbReference>
<keyword evidence="7" id="KW-1185">Reference proteome</keyword>
<dbReference type="Gene3D" id="2.60.120.10">
    <property type="entry name" value="Jelly Rolls"/>
    <property type="match status" value="1"/>
</dbReference>
<accession>A0A3S0QSV2</accession>
<evidence type="ECO:0000313" key="7">
    <source>
        <dbReference type="Proteomes" id="UP000278823"/>
    </source>
</evidence>
<dbReference type="AlphaFoldDB" id="A0A3S0QSV2"/>
<dbReference type="InterPro" id="IPR014710">
    <property type="entry name" value="RmlC-like_jellyroll"/>
</dbReference>
<dbReference type="InterPro" id="IPR011051">
    <property type="entry name" value="RmlC_Cupin_sf"/>
</dbReference>
<dbReference type="InterPro" id="IPR018062">
    <property type="entry name" value="HTH_AraC-typ_CS"/>
</dbReference>
<proteinExistence type="predicted"/>
<dbReference type="PANTHER" id="PTHR43280:SF32">
    <property type="entry name" value="TRANSCRIPTIONAL REGULATORY PROTEIN"/>
    <property type="match status" value="1"/>
</dbReference>
<keyword evidence="1" id="KW-0805">Transcription regulation</keyword>
<dbReference type="SMART" id="SM00342">
    <property type="entry name" value="HTH_ARAC"/>
    <property type="match status" value="1"/>
</dbReference>
<dbReference type="InterPro" id="IPR009057">
    <property type="entry name" value="Homeodomain-like_sf"/>
</dbReference>
<feature type="domain" description="HTH araC/xylS-type" evidence="5">
    <location>
        <begin position="186"/>
        <end position="284"/>
    </location>
</feature>
<evidence type="ECO:0000313" key="6">
    <source>
        <dbReference type="EMBL" id="RUM22933.1"/>
    </source>
</evidence>
<keyword evidence="2" id="KW-0238">DNA-binding</keyword>
<evidence type="ECO:0000259" key="5">
    <source>
        <dbReference type="PROSITE" id="PS01124"/>
    </source>
</evidence>
<keyword evidence="4" id="KW-0804">Transcription</keyword>